<evidence type="ECO:0000313" key="3">
    <source>
        <dbReference type="Proteomes" id="UP000612899"/>
    </source>
</evidence>
<organism evidence="2 3">
    <name type="scientific">Rhizocola hellebori</name>
    <dbReference type="NCBI Taxonomy" id="1392758"/>
    <lineage>
        <taxon>Bacteria</taxon>
        <taxon>Bacillati</taxon>
        <taxon>Actinomycetota</taxon>
        <taxon>Actinomycetes</taxon>
        <taxon>Micromonosporales</taxon>
        <taxon>Micromonosporaceae</taxon>
        <taxon>Rhizocola</taxon>
    </lineage>
</organism>
<name>A0A8J3QE42_9ACTN</name>
<feature type="transmembrane region" description="Helical" evidence="1">
    <location>
        <begin position="20"/>
        <end position="39"/>
    </location>
</feature>
<keyword evidence="1" id="KW-1133">Transmembrane helix</keyword>
<feature type="transmembrane region" description="Helical" evidence="1">
    <location>
        <begin position="51"/>
        <end position="73"/>
    </location>
</feature>
<feature type="transmembrane region" description="Helical" evidence="1">
    <location>
        <begin position="85"/>
        <end position="105"/>
    </location>
</feature>
<reference evidence="2" key="1">
    <citation type="submission" date="2021-01" db="EMBL/GenBank/DDBJ databases">
        <title>Whole genome shotgun sequence of Rhizocola hellebori NBRC 109834.</title>
        <authorList>
            <person name="Komaki H."/>
            <person name="Tamura T."/>
        </authorList>
    </citation>
    <scope>NUCLEOTIDE SEQUENCE</scope>
    <source>
        <strain evidence="2">NBRC 109834</strain>
    </source>
</reference>
<dbReference type="Proteomes" id="UP000612899">
    <property type="component" value="Unassembled WGS sequence"/>
</dbReference>
<keyword evidence="3" id="KW-1185">Reference proteome</keyword>
<comment type="caution">
    <text evidence="2">The sequence shown here is derived from an EMBL/GenBank/DDBJ whole genome shotgun (WGS) entry which is preliminary data.</text>
</comment>
<evidence type="ECO:0000256" key="1">
    <source>
        <dbReference type="SAM" id="Phobius"/>
    </source>
</evidence>
<dbReference type="EMBL" id="BONY01000048">
    <property type="protein sequence ID" value="GIH08342.1"/>
    <property type="molecule type" value="Genomic_DNA"/>
</dbReference>
<dbReference type="AlphaFoldDB" id="A0A8J3QE42"/>
<sequence length="106" mass="11612">MRERDPFYARIWQSYRRDTAVILAVIAFVVVLQYIYLLYRYFILGETLSGGATTAVILLAGTILLTAGGWFAAATARANGAQRMLWRAAGLVAAGTVLPIAVLYIL</sequence>
<evidence type="ECO:0000313" key="2">
    <source>
        <dbReference type="EMBL" id="GIH08342.1"/>
    </source>
</evidence>
<accession>A0A8J3QE42</accession>
<keyword evidence="1" id="KW-0472">Membrane</keyword>
<dbReference type="RefSeq" id="WP_203912101.1">
    <property type="nucleotide sequence ID" value="NZ_BONY01000048.1"/>
</dbReference>
<protein>
    <submittedName>
        <fullName evidence="2">Uncharacterized protein</fullName>
    </submittedName>
</protein>
<proteinExistence type="predicted"/>
<gene>
    <name evidence="2" type="ORF">Rhe02_64090</name>
</gene>
<keyword evidence="1" id="KW-0812">Transmembrane</keyword>